<keyword evidence="2" id="KW-0547">Nucleotide-binding</keyword>
<dbReference type="Pfam" id="PF00069">
    <property type="entry name" value="Pkinase"/>
    <property type="match status" value="1"/>
</dbReference>
<dbReference type="SUPFAM" id="SSF56112">
    <property type="entry name" value="Protein kinase-like (PK-like)"/>
    <property type="match status" value="1"/>
</dbReference>
<evidence type="ECO:0000313" key="8">
    <source>
        <dbReference type="Proteomes" id="UP000198287"/>
    </source>
</evidence>
<comment type="caution">
    <text evidence="7">The sequence shown here is derived from an EMBL/GenBank/DDBJ whole genome shotgun (WGS) entry which is preliminary data.</text>
</comment>
<evidence type="ECO:0000256" key="1">
    <source>
        <dbReference type="ARBA" id="ARBA00022679"/>
    </source>
</evidence>
<evidence type="ECO:0000256" key="4">
    <source>
        <dbReference type="ARBA" id="ARBA00022840"/>
    </source>
</evidence>
<feature type="domain" description="Protein kinase" evidence="6">
    <location>
        <begin position="25"/>
        <end position="416"/>
    </location>
</feature>
<dbReference type="STRING" id="158441.A0A226F2K6"/>
<name>A0A226F2K6_FOLCA</name>
<gene>
    <name evidence="7" type="ORF">Fcan01_00760</name>
</gene>
<dbReference type="GO" id="GO:0005634">
    <property type="term" value="C:nucleus"/>
    <property type="evidence" value="ECO:0007669"/>
    <property type="project" value="TreeGrafter"/>
</dbReference>
<keyword evidence="3 7" id="KW-0418">Kinase</keyword>
<dbReference type="PANTHER" id="PTHR11042">
    <property type="entry name" value="EUKARYOTIC TRANSLATION INITIATION FACTOR 2-ALPHA KINASE EIF2-ALPHA KINASE -RELATED"/>
    <property type="match status" value="1"/>
</dbReference>
<evidence type="ECO:0000313" key="7">
    <source>
        <dbReference type="EMBL" id="OXA63667.1"/>
    </source>
</evidence>
<evidence type="ECO:0000256" key="5">
    <source>
        <dbReference type="ARBA" id="ARBA00037982"/>
    </source>
</evidence>
<protein>
    <submittedName>
        <fullName evidence="7">Interferon-induced, double-stranded RNA-activated protein kinase</fullName>
    </submittedName>
</protein>
<keyword evidence="1" id="KW-0808">Transferase</keyword>
<reference evidence="7 8" key="1">
    <citation type="submission" date="2015-12" db="EMBL/GenBank/DDBJ databases">
        <title>The genome of Folsomia candida.</title>
        <authorList>
            <person name="Faddeeva A."/>
            <person name="Derks M.F."/>
            <person name="Anvar Y."/>
            <person name="Smit S."/>
            <person name="Van Straalen N."/>
            <person name="Roelofs D."/>
        </authorList>
    </citation>
    <scope>NUCLEOTIDE SEQUENCE [LARGE SCALE GENOMIC DNA]</scope>
    <source>
        <strain evidence="7 8">VU population</strain>
        <tissue evidence="7">Whole body</tissue>
    </source>
</reference>
<accession>A0A226F2K6</accession>
<dbReference type="SUPFAM" id="SSF52540">
    <property type="entry name" value="P-loop containing nucleoside triphosphate hydrolases"/>
    <property type="match status" value="1"/>
</dbReference>
<dbReference type="EMBL" id="LNIX01000001">
    <property type="protein sequence ID" value="OXA63667.1"/>
    <property type="molecule type" value="Genomic_DNA"/>
</dbReference>
<dbReference type="GO" id="GO:0004672">
    <property type="term" value="F:protein kinase activity"/>
    <property type="evidence" value="ECO:0007669"/>
    <property type="project" value="InterPro"/>
</dbReference>
<evidence type="ECO:0000256" key="2">
    <source>
        <dbReference type="ARBA" id="ARBA00022741"/>
    </source>
</evidence>
<dbReference type="AlphaFoldDB" id="A0A226F2K6"/>
<evidence type="ECO:0000256" key="3">
    <source>
        <dbReference type="ARBA" id="ARBA00022777"/>
    </source>
</evidence>
<dbReference type="InterPro" id="IPR000719">
    <property type="entry name" value="Prot_kinase_dom"/>
</dbReference>
<keyword evidence="4" id="KW-0067">ATP-binding</keyword>
<dbReference type="PROSITE" id="PS00108">
    <property type="entry name" value="PROTEIN_KINASE_ST"/>
    <property type="match status" value="1"/>
</dbReference>
<dbReference type="InterPro" id="IPR027417">
    <property type="entry name" value="P-loop_NTPase"/>
</dbReference>
<dbReference type="PROSITE" id="PS50011">
    <property type="entry name" value="PROTEIN_KINASE_DOM"/>
    <property type="match status" value="1"/>
</dbReference>
<sequence>MYHSTTNDKSFPCVDTYSLKTLRLPSCIKKLGTGAFGTVFEIKKYNPSTKKDYSVATKQISIELYKHVYPMEDYPVTRMKREIELLVSLSGQNCGENFVHYFTHWFEGPDVDDLDSLNHSLLDDSDYSPDIPPVPKNWLFIEMELCGSTLQSWLVDRPNQEDRDVDEVALILKQVLRALVHVHSLRIIHRDIKPDNIFVTNIESITTVKLGDFGLGKMLQGDKSKVTTERVGSTSRPPTTTLMVSGMPGIGKTEIVRKFCDSLVKEGLSHCIWFDGSSKDTQEQAINRLAKSLDISPDHNLSKLIKKIPKRPPHGTSRVIVCIDNVFQPDVDHVSSTITACTEANVDFIIVIMTNGGKGSGDFDHKLALNELSPAACQQCITERLEPYIDFMTNLNQAERLVVDVIASNLSHHPVMLNLAVRHLQALISSRSHSFFNIGQVQVHLRERKQEFLKEQIESSKPSLFEACFNVLQQFIVPPPDVSITFDILKLMETEQKKSFVYVFDLYCDVVQQLLRQNGMEAGFISLLIRNMNNSDSLRSTGIVNLWAYCSQSFNFNLRGAIISDYRKATIDILFNIPNPNWSFEKNDYQIDWSKIADQLTSKFGSDDPSTVAVEFHDLSNWFDGTGSTVRKYTDLMKRRQGLEKRFMILDMGDKLKHVVLKLVNNSGLGDIIDALVEQYLEDVRLRQNSIPINDQELDILLIPIISWELATGNSGISERFVHLTETLLHHYSDIKFMYPNQLLVPLRLIYHTLNILALRQPKSNRSAFQNSFPIIGALHSIFSNESQFNIAHGFNTHYFFREMELLSEVCHRLKYDPSIVLVNFINDIFAHGKHPTDFFKPILTFYEKSQTSDMSRSKVEAILKNFDNLITKTIAESGILFSYGYQVKLEVMKSQYRLFGRDKTMALTTTLNELGRDETLQKFLLIMRAVVLFSDSNSELVNETMNSTVPLELESNSDQDKLTVRSGDFVWLAKTSRKSGHDREYVRQLMKETLQAELSPVIIEIIEKCKTTPNIFDHVVLHLPELFMSGVYLSRSAIFDFVTDLTSIRILAGETAWIAPLTSKICSKLTFLDDSPTKGAIKDFGFLHLILMRFSQAAKSCAVITTEMVTFFYFNTRGDSNYLKEFCENVLHFHRNGDFPEDTFTEVVKAFCSYVLKYYAEDLANRSLSTIKKYLMEFSGDGLISTVTTESYLADLQTLCNVCIERQIGRGMGKIPVNIAISVLLHTI</sequence>
<dbReference type="SMART" id="SM00220">
    <property type="entry name" value="S_TKc"/>
    <property type="match status" value="1"/>
</dbReference>
<dbReference type="Proteomes" id="UP000198287">
    <property type="component" value="Unassembled WGS sequence"/>
</dbReference>
<dbReference type="InterPro" id="IPR011009">
    <property type="entry name" value="Kinase-like_dom_sf"/>
</dbReference>
<comment type="similarity">
    <text evidence="5">Belongs to the protein kinase superfamily. Ser/Thr protein kinase family. GCN2 subfamily.</text>
</comment>
<dbReference type="InterPro" id="IPR008271">
    <property type="entry name" value="Ser/Thr_kinase_AS"/>
</dbReference>
<organism evidence="7 8">
    <name type="scientific">Folsomia candida</name>
    <name type="common">Springtail</name>
    <dbReference type="NCBI Taxonomy" id="158441"/>
    <lineage>
        <taxon>Eukaryota</taxon>
        <taxon>Metazoa</taxon>
        <taxon>Ecdysozoa</taxon>
        <taxon>Arthropoda</taxon>
        <taxon>Hexapoda</taxon>
        <taxon>Collembola</taxon>
        <taxon>Entomobryomorpha</taxon>
        <taxon>Isotomoidea</taxon>
        <taxon>Isotomidae</taxon>
        <taxon>Proisotominae</taxon>
        <taxon>Folsomia</taxon>
    </lineage>
</organism>
<dbReference type="GO" id="GO:0005524">
    <property type="term" value="F:ATP binding"/>
    <property type="evidence" value="ECO:0007669"/>
    <property type="project" value="UniProtKB-KW"/>
</dbReference>
<dbReference type="OrthoDB" id="1405469at2759"/>
<dbReference type="InterPro" id="IPR050339">
    <property type="entry name" value="CC_SR_Kinase"/>
</dbReference>
<dbReference type="Gene3D" id="3.40.50.300">
    <property type="entry name" value="P-loop containing nucleotide triphosphate hydrolases"/>
    <property type="match status" value="1"/>
</dbReference>
<keyword evidence="8" id="KW-1185">Reference proteome</keyword>
<dbReference type="GO" id="GO:0005737">
    <property type="term" value="C:cytoplasm"/>
    <property type="evidence" value="ECO:0007669"/>
    <property type="project" value="TreeGrafter"/>
</dbReference>
<dbReference type="Gene3D" id="1.10.510.10">
    <property type="entry name" value="Transferase(Phosphotransferase) domain 1"/>
    <property type="match status" value="1"/>
</dbReference>
<proteinExistence type="inferred from homology"/>
<evidence type="ECO:0000259" key="6">
    <source>
        <dbReference type="PROSITE" id="PS50011"/>
    </source>
</evidence>